<dbReference type="PANTHER" id="PTHR28133">
    <property type="entry name" value="REQUIRED FOR RESPIRATORY GROWTH PROTEIN 7, MITOCHONDRIAL"/>
    <property type="match status" value="1"/>
</dbReference>
<accession>A0AAD7Y012</accession>
<proteinExistence type="predicted"/>
<name>A0AAD7Y012_9FUNG</name>
<keyword evidence="2" id="KW-0496">Mitochondrion</keyword>
<protein>
    <recommendedName>
        <fullName evidence="5">Required for respiratory growth protein 7, mitochondrial</fullName>
    </recommendedName>
</protein>
<dbReference type="GeneID" id="83210932"/>
<evidence type="ECO:0000256" key="2">
    <source>
        <dbReference type="ARBA" id="ARBA00023128"/>
    </source>
</evidence>
<dbReference type="PANTHER" id="PTHR28133:SF1">
    <property type="entry name" value="REQUIRED FOR RESPIRATORY GROWTH PROTEIN 7, MITOCHONDRIAL"/>
    <property type="match status" value="1"/>
</dbReference>
<comment type="caution">
    <text evidence="3">The sequence shown here is derived from an EMBL/GenBank/DDBJ whole genome shotgun (WGS) entry which is preliminary data.</text>
</comment>
<evidence type="ECO:0000256" key="1">
    <source>
        <dbReference type="ARBA" id="ARBA00004173"/>
    </source>
</evidence>
<dbReference type="RefSeq" id="XP_058345788.1">
    <property type="nucleotide sequence ID" value="XM_058483589.1"/>
</dbReference>
<dbReference type="Proteomes" id="UP001234581">
    <property type="component" value="Unassembled WGS sequence"/>
</dbReference>
<evidence type="ECO:0000313" key="3">
    <source>
        <dbReference type="EMBL" id="KAJ8660875.1"/>
    </source>
</evidence>
<dbReference type="Pfam" id="PF10356">
    <property type="entry name" value="RRG7"/>
    <property type="match status" value="1"/>
</dbReference>
<evidence type="ECO:0008006" key="5">
    <source>
        <dbReference type="Google" id="ProtNLM"/>
    </source>
</evidence>
<dbReference type="EMBL" id="JARTCD010000011">
    <property type="protein sequence ID" value="KAJ8660875.1"/>
    <property type="molecule type" value="Genomic_DNA"/>
</dbReference>
<dbReference type="GO" id="GO:0005739">
    <property type="term" value="C:mitochondrion"/>
    <property type="evidence" value="ECO:0007669"/>
    <property type="project" value="UniProtKB-SubCell"/>
</dbReference>
<comment type="subcellular location">
    <subcellularLocation>
        <location evidence="1">Mitochondrion</location>
    </subcellularLocation>
</comment>
<keyword evidence="4" id="KW-1185">Reference proteome</keyword>
<dbReference type="InterPro" id="IPR018828">
    <property type="entry name" value="RRG7"/>
</dbReference>
<dbReference type="AlphaFoldDB" id="A0AAD7Y012"/>
<evidence type="ECO:0000313" key="4">
    <source>
        <dbReference type="Proteomes" id="UP001234581"/>
    </source>
</evidence>
<reference evidence="3 4" key="1">
    <citation type="submission" date="2023-03" db="EMBL/GenBank/DDBJ databases">
        <title>Genome sequence of Lichtheimia ornata CBS 291.66.</title>
        <authorList>
            <person name="Mohabir J.T."/>
            <person name="Shea T.P."/>
            <person name="Kurbessoian T."/>
            <person name="Berby B."/>
            <person name="Fontaine J."/>
            <person name="Livny J."/>
            <person name="Gnirke A."/>
            <person name="Stajich J.E."/>
            <person name="Cuomo C.A."/>
        </authorList>
    </citation>
    <scope>NUCLEOTIDE SEQUENCE [LARGE SCALE GENOMIC DNA]</scope>
    <source>
        <strain evidence="3">CBS 291.66</strain>
    </source>
</reference>
<organism evidence="3 4">
    <name type="scientific">Lichtheimia ornata</name>
    <dbReference type="NCBI Taxonomy" id="688661"/>
    <lineage>
        <taxon>Eukaryota</taxon>
        <taxon>Fungi</taxon>
        <taxon>Fungi incertae sedis</taxon>
        <taxon>Mucoromycota</taxon>
        <taxon>Mucoromycotina</taxon>
        <taxon>Mucoromycetes</taxon>
        <taxon>Mucorales</taxon>
        <taxon>Lichtheimiaceae</taxon>
        <taxon>Lichtheimia</taxon>
    </lineage>
</organism>
<sequence>MKLLSQALVCRRLLIPNSRCKSTSAITDLASFLKTSQGKDQTTSTFRGTLFEWQTCEALQKGMGMQLRRTGGRSDRGVDLYGEWPIETIINHGIKGKERTLSTSSSTPPCVIVQCKNIKSGCTPDHIRSLVGAVVLANDSTRDTIGILAGVRPFTREVTEHFMGSNVPLGLARIKDTSVQSLLFNAAADDVLQGLMVVTEYNADGITQEPVLMYDGMTIKLNESSLRLPPSSSNAVS</sequence>
<gene>
    <name evidence="3" type="ORF">O0I10_003519</name>
</gene>